<keyword evidence="3" id="KW-1185">Reference proteome</keyword>
<proteinExistence type="predicted"/>
<dbReference type="AlphaFoldDB" id="A0A812QTD6"/>
<gene>
    <name evidence="2" type="ORF">SNAT2548_LOCUS21892</name>
</gene>
<protein>
    <submittedName>
        <fullName evidence="2">Uncharacterized protein</fullName>
    </submittedName>
</protein>
<evidence type="ECO:0000313" key="3">
    <source>
        <dbReference type="Proteomes" id="UP000604046"/>
    </source>
</evidence>
<feature type="compositionally biased region" description="Low complexity" evidence="1">
    <location>
        <begin position="8"/>
        <end position="17"/>
    </location>
</feature>
<dbReference type="EMBL" id="CAJNDS010002266">
    <property type="protein sequence ID" value="CAE7402210.1"/>
    <property type="molecule type" value="Genomic_DNA"/>
</dbReference>
<accession>A0A812QTD6</accession>
<dbReference type="Proteomes" id="UP000604046">
    <property type="component" value="Unassembled WGS sequence"/>
</dbReference>
<reference evidence="2" key="1">
    <citation type="submission" date="2021-02" db="EMBL/GenBank/DDBJ databases">
        <authorList>
            <person name="Dougan E. K."/>
            <person name="Rhodes N."/>
            <person name="Thang M."/>
            <person name="Chan C."/>
        </authorList>
    </citation>
    <scope>NUCLEOTIDE SEQUENCE</scope>
</reference>
<organism evidence="2 3">
    <name type="scientific">Symbiodinium natans</name>
    <dbReference type="NCBI Taxonomy" id="878477"/>
    <lineage>
        <taxon>Eukaryota</taxon>
        <taxon>Sar</taxon>
        <taxon>Alveolata</taxon>
        <taxon>Dinophyceae</taxon>
        <taxon>Suessiales</taxon>
        <taxon>Symbiodiniaceae</taxon>
        <taxon>Symbiodinium</taxon>
    </lineage>
</organism>
<name>A0A812QTD6_9DINO</name>
<evidence type="ECO:0000256" key="1">
    <source>
        <dbReference type="SAM" id="MobiDB-lite"/>
    </source>
</evidence>
<sequence>MGRKPKASSKSASNPKSAAKKTIEKGKDSADKEPEVQKEDQEGKADRQKGLQVVLDAVAFLKKKKLWVCDSRSKVAKCPRFPEKWSGSQVEKAWRSDIACVGVRGSHLSLSNV</sequence>
<comment type="caution">
    <text evidence="2">The sequence shown here is derived from an EMBL/GenBank/DDBJ whole genome shotgun (WGS) entry which is preliminary data.</text>
</comment>
<feature type="region of interest" description="Disordered" evidence="1">
    <location>
        <begin position="1"/>
        <end position="48"/>
    </location>
</feature>
<feature type="compositionally biased region" description="Basic and acidic residues" evidence="1">
    <location>
        <begin position="21"/>
        <end position="48"/>
    </location>
</feature>
<evidence type="ECO:0000313" key="2">
    <source>
        <dbReference type="EMBL" id="CAE7402210.1"/>
    </source>
</evidence>